<dbReference type="InterPro" id="IPR013762">
    <property type="entry name" value="Integrase-like_cat_sf"/>
</dbReference>
<reference evidence="4 5" key="1">
    <citation type="submission" date="2021-04" db="EMBL/GenBank/DDBJ databases">
        <title>Description of novel Flavobacterium sp. F-328.</title>
        <authorList>
            <person name="Saticioglu I.B."/>
        </authorList>
    </citation>
    <scope>NUCLEOTIDE SEQUENCE [LARGE SCALE GENOMIC DNA]</scope>
    <source>
        <strain evidence="4 5">F-328</strain>
    </source>
</reference>
<gene>
    <name evidence="4" type="ORF">KBJ98_01985</name>
</gene>
<evidence type="ECO:0000313" key="4">
    <source>
        <dbReference type="EMBL" id="MBQ0907465.1"/>
    </source>
</evidence>
<organism evidence="4 5">
    <name type="scientific">Flavobacterium erciyesense</name>
    <dbReference type="NCBI Taxonomy" id="2825842"/>
    <lineage>
        <taxon>Bacteria</taxon>
        <taxon>Pseudomonadati</taxon>
        <taxon>Bacteroidota</taxon>
        <taxon>Flavobacteriia</taxon>
        <taxon>Flavobacteriales</taxon>
        <taxon>Flavobacteriaceae</taxon>
        <taxon>Flavobacterium</taxon>
    </lineage>
</organism>
<dbReference type="InterPro" id="IPR025269">
    <property type="entry name" value="SAM-like_dom"/>
</dbReference>
<proteinExistence type="predicted"/>
<evidence type="ECO:0000256" key="1">
    <source>
        <dbReference type="ARBA" id="ARBA00023125"/>
    </source>
</evidence>
<dbReference type="Pfam" id="PF13102">
    <property type="entry name" value="Phage_int_SAM_5"/>
    <property type="match status" value="1"/>
</dbReference>
<dbReference type="SUPFAM" id="SSF56349">
    <property type="entry name" value="DNA breaking-rejoining enzymes"/>
    <property type="match status" value="1"/>
</dbReference>
<dbReference type="RefSeq" id="WP_210788011.1">
    <property type="nucleotide sequence ID" value="NZ_JAGPXB010000001.1"/>
</dbReference>
<keyword evidence="1" id="KW-0238">DNA-binding</keyword>
<protein>
    <submittedName>
        <fullName evidence="4">Site-specific integrase</fullName>
    </submittedName>
</protein>
<keyword evidence="2" id="KW-0233">DNA recombination</keyword>
<sequence length="408" mass="48614">MKIELKLDKRKITSKGYPIKIYVYLKKGSEKWIQTDHYAFLEEFNTETFEPNKKHPNFLFLYEWIATKKVELIKLKNTAAQEKWSMQKIETTLKNENSESFLKFGFDLAAEYKRNEKKVHKTYTLHLSILKQFKNDIAFSDINYNFLISYRDYKLQNGCTTNGINVYLRTMRAIYNEGIKREAFTPTSFKKPFLGVMKKNEKTKDKYFSIDEMKSVIKNLNTNNPYNGPTIKGWNNTEKTKSREYHYHNYFLLCFYLGGLDFIDIANLKYSEHVKNGRIIFKRFKGGSTYEWINNKIFPEAQSILDLYKDESDYLTNIWRKTDYDNYRKNYNLQFKKWLKAIGIESYFTTKTARYTFIDIGKKLELNRDVIMELTGHTRGDVHSVYEGDFLDTTQDDVHFKIINAIKQ</sequence>
<dbReference type="Gene3D" id="1.10.150.130">
    <property type="match status" value="1"/>
</dbReference>
<dbReference type="InterPro" id="IPR050090">
    <property type="entry name" value="Tyrosine_recombinase_XerCD"/>
</dbReference>
<name>A0ABS5D0B9_9FLAO</name>
<keyword evidence="5" id="KW-1185">Reference proteome</keyword>
<dbReference type="EMBL" id="JAGPXB010000001">
    <property type="protein sequence ID" value="MBQ0907465.1"/>
    <property type="molecule type" value="Genomic_DNA"/>
</dbReference>
<evidence type="ECO:0000259" key="3">
    <source>
        <dbReference type="Pfam" id="PF13102"/>
    </source>
</evidence>
<accession>A0ABS5D0B9</accession>
<comment type="caution">
    <text evidence="4">The sequence shown here is derived from an EMBL/GenBank/DDBJ whole genome shotgun (WGS) entry which is preliminary data.</text>
</comment>
<dbReference type="PANTHER" id="PTHR30349">
    <property type="entry name" value="PHAGE INTEGRASE-RELATED"/>
    <property type="match status" value="1"/>
</dbReference>
<dbReference type="InterPro" id="IPR010998">
    <property type="entry name" value="Integrase_recombinase_N"/>
</dbReference>
<evidence type="ECO:0000313" key="5">
    <source>
        <dbReference type="Proteomes" id="UP000679008"/>
    </source>
</evidence>
<dbReference type="Gene3D" id="1.10.443.10">
    <property type="entry name" value="Intergrase catalytic core"/>
    <property type="match status" value="1"/>
</dbReference>
<feature type="domain" description="Phage integrase SAM-like" evidence="3">
    <location>
        <begin position="100"/>
        <end position="188"/>
    </location>
</feature>
<dbReference type="Proteomes" id="UP000679008">
    <property type="component" value="Unassembled WGS sequence"/>
</dbReference>
<evidence type="ECO:0000256" key="2">
    <source>
        <dbReference type="ARBA" id="ARBA00023172"/>
    </source>
</evidence>
<dbReference type="InterPro" id="IPR011010">
    <property type="entry name" value="DNA_brk_join_enz"/>
</dbReference>
<dbReference type="PANTHER" id="PTHR30349:SF64">
    <property type="entry name" value="PROPHAGE INTEGRASE INTD-RELATED"/>
    <property type="match status" value="1"/>
</dbReference>